<feature type="compositionally biased region" description="Basic and acidic residues" evidence="1">
    <location>
        <begin position="105"/>
        <end position="136"/>
    </location>
</feature>
<dbReference type="EMBL" id="JARYMX010000001">
    <property type="protein sequence ID" value="KAJ9566393.1"/>
    <property type="molecule type" value="Genomic_DNA"/>
</dbReference>
<feature type="compositionally biased region" description="Low complexity" evidence="1">
    <location>
        <begin position="214"/>
        <end position="223"/>
    </location>
</feature>
<dbReference type="PANTHER" id="PTHR47005">
    <property type="entry name" value="HEAVY METAL TRANSPORT/DETOXIFICATION SUPERFAMILY PROTEIN"/>
    <property type="match status" value="1"/>
</dbReference>
<protein>
    <recommendedName>
        <fullName evidence="4">HMA domain-containing protein</fullName>
    </recommendedName>
</protein>
<keyword evidence="3" id="KW-1185">Reference proteome</keyword>
<feature type="compositionally biased region" description="Basic and acidic residues" evidence="1">
    <location>
        <begin position="81"/>
        <end position="95"/>
    </location>
</feature>
<dbReference type="PANTHER" id="PTHR47005:SF5">
    <property type="entry name" value="HEAVY METAL TRANSPORT_DETOXIFICATION SUPERFAMILY PROTEIN"/>
    <property type="match status" value="1"/>
</dbReference>
<dbReference type="Gene3D" id="3.30.70.100">
    <property type="match status" value="1"/>
</dbReference>
<gene>
    <name evidence="2" type="ORF">OSB04_002359</name>
</gene>
<dbReference type="GO" id="GO:0046872">
    <property type="term" value="F:metal ion binding"/>
    <property type="evidence" value="ECO:0007669"/>
    <property type="project" value="InterPro"/>
</dbReference>
<reference evidence="2" key="1">
    <citation type="submission" date="2023-03" db="EMBL/GenBank/DDBJ databases">
        <title>Chromosome-scale reference genome and RAD-based genetic map of yellow starthistle (Centaurea solstitialis) reveal putative structural variation and QTLs associated with invader traits.</title>
        <authorList>
            <person name="Reatini B."/>
            <person name="Cang F.A."/>
            <person name="Jiang Q."/>
            <person name="Mckibben M.T.W."/>
            <person name="Barker M.S."/>
            <person name="Rieseberg L.H."/>
            <person name="Dlugosch K.M."/>
        </authorList>
    </citation>
    <scope>NUCLEOTIDE SEQUENCE</scope>
    <source>
        <strain evidence="2">CAN-66</strain>
        <tissue evidence="2">Leaf</tissue>
    </source>
</reference>
<evidence type="ECO:0000313" key="2">
    <source>
        <dbReference type="EMBL" id="KAJ9566393.1"/>
    </source>
</evidence>
<accession>A0AA38UB89</accession>
<dbReference type="SUPFAM" id="SSF55008">
    <property type="entry name" value="HMA, heavy metal-associated domain"/>
    <property type="match status" value="1"/>
</dbReference>
<evidence type="ECO:0000256" key="1">
    <source>
        <dbReference type="SAM" id="MobiDB-lite"/>
    </source>
</evidence>
<organism evidence="2 3">
    <name type="scientific">Centaurea solstitialis</name>
    <name type="common">yellow star-thistle</name>
    <dbReference type="NCBI Taxonomy" id="347529"/>
    <lineage>
        <taxon>Eukaryota</taxon>
        <taxon>Viridiplantae</taxon>
        <taxon>Streptophyta</taxon>
        <taxon>Embryophyta</taxon>
        <taxon>Tracheophyta</taxon>
        <taxon>Spermatophyta</taxon>
        <taxon>Magnoliopsida</taxon>
        <taxon>eudicotyledons</taxon>
        <taxon>Gunneridae</taxon>
        <taxon>Pentapetalae</taxon>
        <taxon>asterids</taxon>
        <taxon>campanulids</taxon>
        <taxon>Asterales</taxon>
        <taxon>Asteraceae</taxon>
        <taxon>Carduoideae</taxon>
        <taxon>Cardueae</taxon>
        <taxon>Centaureinae</taxon>
        <taxon>Centaurea</taxon>
    </lineage>
</organism>
<dbReference type="Proteomes" id="UP001172457">
    <property type="component" value="Chromosome 1"/>
</dbReference>
<dbReference type="InterPro" id="IPR036163">
    <property type="entry name" value="HMA_dom_sf"/>
</dbReference>
<name>A0AA38UB89_9ASTR</name>
<dbReference type="AlphaFoldDB" id="A0AA38UB89"/>
<evidence type="ECO:0008006" key="4">
    <source>
        <dbReference type="Google" id="ProtNLM"/>
    </source>
</evidence>
<evidence type="ECO:0000313" key="3">
    <source>
        <dbReference type="Proteomes" id="UP001172457"/>
    </source>
</evidence>
<feature type="region of interest" description="Disordered" evidence="1">
    <location>
        <begin position="81"/>
        <end position="139"/>
    </location>
</feature>
<comment type="caution">
    <text evidence="2">The sequence shown here is derived from an EMBL/GenBank/DDBJ whole genome shotgun (WGS) entry which is preliminary data.</text>
</comment>
<sequence>MASPHKVTKMVLDVDLSCSDCYKKVKKVICKIPEIRDQEYDVEKNKVKISVISCCPDKIRDKLSHKAGTSIQKIEIVVEKPKDAASAKPKPDAAKPKPAAAAAKPKADHDKPKTPADDNKPPKGKGDGDGDGDGKKPQVANKMMFEPPVHGYPQIMYPPTNPVVGYGYGYGYGPGYGYEGSGAPFPAGYGYGMPPQPSGYGSYYDDGYNYQNNNMSSTSHNNSYENPEGCSVM</sequence>
<proteinExistence type="predicted"/>
<feature type="region of interest" description="Disordered" evidence="1">
    <location>
        <begin position="214"/>
        <end position="233"/>
    </location>
</feature>